<evidence type="ECO:0000313" key="3">
    <source>
        <dbReference type="Proteomes" id="UP000887013"/>
    </source>
</evidence>
<keyword evidence="3" id="KW-1185">Reference proteome</keyword>
<name>A0A8X6PG43_NEPPI</name>
<accession>A0A8X6PG43</accession>
<dbReference type="Proteomes" id="UP000887013">
    <property type="component" value="Unassembled WGS sequence"/>
</dbReference>
<comment type="caution">
    <text evidence="2">The sequence shown here is derived from an EMBL/GenBank/DDBJ whole genome shotgun (WGS) entry which is preliminary data.</text>
</comment>
<feature type="compositionally biased region" description="Polar residues" evidence="1">
    <location>
        <begin position="166"/>
        <end position="179"/>
    </location>
</feature>
<gene>
    <name evidence="2" type="ORF">NPIL_170601</name>
</gene>
<proteinExistence type="predicted"/>
<evidence type="ECO:0000313" key="2">
    <source>
        <dbReference type="EMBL" id="GFT64651.1"/>
    </source>
</evidence>
<reference evidence="2" key="1">
    <citation type="submission" date="2020-08" db="EMBL/GenBank/DDBJ databases">
        <title>Multicomponent nature underlies the extraordinary mechanical properties of spider dragline silk.</title>
        <authorList>
            <person name="Kono N."/>
            <person name="Nakamura H."/>
            <person name="Mori M."/>
            <person name="Yoshida Y."/>
            <person name="Ohtoshi R."/>
            <person name="Malay A.D."/>
            <person name="Moran D.A.P."/>
            <person name="Tomita M."/>
            <person name="Numata K."/>
            <person name="Arakawa K."/>
        </authorList>
    </citation>
    <scope>NUCLEOTIDE SEQUENCE</scope>
</reference>
<feature type="region of interest" description="Disordered" evidence="1">
    <location>
        <begin position="166"/>
        <end position="211"/>
    </location>
</feature>
<sequence length="211" mass="22839">MPRSTREDNSQSAKAKCCGFPRSPTSRDLRSKTLSRSYGSNLPTSLACGSQVAMIATRLPWPVQARDTCGEVTGNPSPTNEPILQPVKFSDNPSLHPLNTPYHTLHHQSVTGPHMIGLFFHPSCSASSLSRTVLDSSNKSGNGYEGHRWVASTILTAYDSVPSRVAEQSSIHPKQSQAKDSCMAVSKAYTGPDGNPSPRNEPILHPWGFPD</sequence>
<evidence type="ECO:0000256" key="1">
    <source>
        <dbReference type="SAM" id="MobiDB-lite"/>
    </source>
</evidence>
<organism evidence="2 3">
    <name type="scientific">Nephila pilipes</name>
    <name type="common">Giant wood spider</name>
    <name type="synonym">Nephila maculata</name>
    <dbReference type="NCBI Taxonomy" id="299642"/>
    <lineage>
        <taxon>Eukaryota</taxon>
        <taxon>Metazoa</taxon>
        <taxon>Ecdysozoa</taxon>
        <taxon>Arthropoda</taxon>
        <taxon>Chelicerata</taxon>
        <taxon>Arachnida</taxon>
        <taxon>Araneae</taxon>
        <taxon>Araneomorphae</taxon>
        <taxon>Entelegynae</taxon>
        <taxon>Araneoidea</taxon>
        <taxon>Nephilidae</taxon>
        <taxon>Nephila</taxon>
    </lineage>
</organism>
<dbReference type="EMBL" id="BMAW01115049">
    <property type="protein sequence ID" value="GFT64651.1"/>
    <property type="molecule type" value="Genomic_DNA"/>
</dbReference>
<protein>
    <submittedName>
        <fullName evidence="2">Uncharacterized protein</fullName>
    </submittedName>
</protein>
<dbReference type="AlphaFoldDB" id="A0A8X6PG43"/>
<feature type="region of interest" description="Disordered" evidence="1">
    <location>
        <begin position="1"/>
        <end position="30"/>
    </location>
</feature>